<accession>A0ABP8LGW8</accession>
<name>A0ABP8LGW8_9BURK</name>
<reference evidence="3" key="1">
    <citation type="journal article" date="2019" name="Int. J. Syst. Evol. Microbiol.">
        <title>The Global Catalogue of Microorganisms (GCM) 10K type strain sequencing project: providing services to taxonomists for standard genome sequencing and annotation.</title>
        <authorList>
            <consortium name="The Broad Institute Genomics Platform"/>
            <consortium name="The Broad Institute Genome Sequencing Center for Infectious Disease"/>
            <person name="Wu L."/>
            <person name="Ma J."/>
        </authorList>
    </citation>
    <scope>NUCLEOTIDE SEQUENCE [LARGE SCALE GENOMIC DNA]</scope>
    <source>
        <strain evidence="3">JCM 31890</strain>
    </source>
</reference>
<dbReference type="RefSeq" id="WP_345066976.1">
    <property type="nucleotide sequence ID" value="NZ_BAABEX010000030.1"/>
</dbReference>
<keyword evidence="1" id="KW-0472">Membrane</keyword>
<organism evidence="2 3">
    <name type="scientific">Acidovorax lacteus</name>
    <dbReference type="NCBI Taxonomy" id="1924988"/>
    <lineage>
        <taxon>Bacteria</taxon>
        <taxon>Pseudomonadati</taxon>
        <taxon>Pseudomonadota</taxon>
        <taxon>Betaproteobacteria</taxon>
        <taxon>Burkholderiales</taxon>
        <taxon>Comamonadaceae</taxon>
        <taxon>Acidovorax</taxon>
    </lineage>
</organism>
<proteinExistence type="predicted"/>
<sequence length="58" mass="6363">MKLLNDLLHTDYGLMSLTVIAITLGMAVFFIRLFVGKMNESAAQAARGTQGQPPTPRR</sequence>
<dbReference type="Proteomes" id="UP001501788">
    <property type="component" value="Unassembled WGS sequence"/>
</dbReference>
<gene>
    <name evidence="2" type="ORF">GCM10023090_29590</name>
</gene>
<keyword evidence="1" id="KW-1133">Transmembrane helix</keyword>
<dbReference type="Pfam" id="PF11346">
    <property type="entry name" value="DUF3149"/>
    <property type="match status" value="1"/>
</dbReference>
<evidence type="ECO:0000313" key="3">
    <source>
        <dbReference type="Proteomes" id="UP001501788"/>
    </source>
</evidence>
<evidence type="ECO:0000313" key="2">
    <source>
        <dbReference type="EMBL" id="GAA4429485.1"/>
    </source>
</evidence>
<keyword evidence="1" id="KW-0812">Transmembrane</keyword>
<protein>
    <recommendedName>
        <fullName evidence="4">DUF3149 domain-containing protein</fullName>
    </recommendedName>
</protein>
<dbReference type="EMBL" id="BAABEX010000030">
    <property type="protein sequence ID" value="GAA4429485.1"/>
    <property type="molecule type" value="Genomic_DNA"/>
</dbReference>
<feature type="transmembrane region" description="Helical" evidence="1">
    <location>
        <begin position="12"/>
        <end position="35"/>
    </location>
</feature>
<keyword evidence="3" id="KW-1185">Reference proteome</keyword>
<comment type="caution">
    <text evidence="2">The sequence shown here is derived from an EMBL/GenBank/DDBJ whole genome shotgun (WGS) entry which is preliminary data.</text>
</comment>
<evidence type="ECO:0000256" key="1">
    <source>
        <dbReference type="SAM" id="Phobius"/>
    </source>
</evidence>
<dbReference type="InterPro" id="IPR021494">
    <property type="entry name" value="DUF3149"/>
</dbReference>
<evidence type="ECO:0008006" key="4">
    <source>
        <dbReference type="Google" id="ProtNLM"/>
    </source>
</evidence>